<reference evidence="8 9" key="1">
    <citation type="submission" date="2017-09" db="EMBL/GenBank/DDBJ databases">
        <authorList>
            <consortium name="International Durum Wheat Genome Sequencing Consortium (IDWGSC)"/>
            <person name="Milanesi L."/>
        </authorList>
    </citation>
    <scope>NUCLEOTIDE SEQUENCE [LARGE SCALE GENOMIC DNA]</scope>
    <source>
        <strain evidence="9">cv. Svevo</strain>
    </source>
</reference>
<evidence type="ECO:0000256" key="2">
    <source>
        <dbReference type="ARBA" id="ARBA00022614"/>
    </source>
</evidence>
<keyword evidence="2" id="KW-0433">Leucine-rich repeat</keyword>
<organism evidence="8 9">
    <name type="scientific">Triticum turgidum subsp. durum</name>
    <name type="common">Durum wheat</name>
    <name type="synonym">Triticum durum</name>
    <dbReference type="NCBI Taxonomy" id="4567"/>
    <lineage>
        <taxon>Eukaryota</taxon>
        <taxon>Viridiplantae</taxon>
        <taxon>Streptophyta</taxon>
        <taxon>Embryophyta</taxon>
        <taxon>Tracheophyta</taxon>
        <taxon>Spermatophyta</taxon>
        <taxon>Magnoliopsida</taxon>
        <taxon>Liliopsida</taxon>
        <taxon>Poales</taxon>
        <taxon>Poaceae</taxon>
        <taxon>BOP clade</taxon>
        <taxon>Pooideae</taxon>
        <taxon>Triticodae</taxon>
        <taxon>Triticeae</taxon>
        <taxon>Triticinae</taxon>
        <taxon>Triticum</taxon>
    </lineage>
</organism>
<dbReference type="PANTHER" id="PTHR19338:SF42">
    <property type="entry name" value="RX N-TERMINAL DOMAIN-CONTAINING PROTEIN"/>
    <property type="match status" value="1"/>
</dbReference>
<dbReference type="InterPro" id="IPR027417">
    <property type="entry name" value="P-loop_NTPase"/>
</dbReference>
<dbReference type="CDD" id="cd14798">
    <property type="entry name" value="RX-CC_like"/>
    <property type="match status" value="1"/>
</dbReference>
<dbReference type="Gene3D" id="1.20.5.4130">
    <property type="match status" value="1"/>
</dbReference>
<accession>A0A9R0YZB4</accession>
<evidence type="ECO:0000256" key="1">
    <source>
        <dbReference type="ARBA" id="ARBA00008894"/>
    </source>
</evidence>
<dbReference type="Pfam" id="PF00931">
    <property type="entry name" value="NB-ARC"/>
    <property type="match status" value="1"/>
</dbReference>
<keyword evidence="5" id="KW-0611">Plant defense</keyword>
<gene>
    <name evidence="8" type="ORF">TRITD_6Bv1G225030</name>
</gene>
<dbReference type="InterPro" id="IPR002182">
    <property type="entry name" value="NB-ARC"/>
</dbReference>
<dbReference type="SUPFAM" id="SSF52540">
    <property type="entry name" value="P-loop containing nucleoside triphosphate hydrolases"/>
    <property type="match status" value="1"/>
</dbReference>
<evidence type="ECO:0000259" key="6">
    <source>
        <dbReference type="Pfam" id="PF00931"/>
    </source>
</evidence>
<proteinExistence type="inferred from homology"/>
<dbReference type="Gramene" id="TRITD6Bv1G225030.1">
    <property type="protein sequence ID" value="TRITD6Bv1G225030.1"/>
    <property type="gene ID" value="TRITD6Bv1G225030"/>
</dbReference>
<evidence type="ECO:0000259" key="7">
    <source>
        <dbReference type="Pfam" id="PF18052"/>
    </source>
</evidence>
<evidence type="ECO:0000313" key="8">
    <source>
        <dbReference type="EMBL" id="VAI63655.1"/>
    </source>
</evidence>
<protein>
    <submittedName>
        <fullName evidence="8">Uncharacterized protein</fullName>
    </submittedName>
</protein>
<dbReference type="InterPro" id="IPR038005">
    <property type="entry name" value="RX-like_CC"/>
</dbReference>
<keyword evidence="4" id="KW-0547">Nucleotide-binding</keyword>
<dbReference type="Gene3D" id="3.40.50.300">
    <property type="entry name" value="P-loop containing nucleotide triphosphate hydrolases"/>
    <property type="match status" value="1"/>
</dbReference>
<dbReference type="EMBL" id="LT934122">
    <property type="protein sequence ID" value="VAI63655.1"/>
    <property type="molecule type" value="Genomic_DNA"/>
</dbReference>
<keyword evidence="3" id="KW-0677">Repeat</keyword>
<dbReference type="Pfam" id="PF18052">
    <property type="entry name" value="Rx_N"/>
    <property type="match status" value="1"/>
</dbReference>
<keyword evidence="9" id="KW-1185">Reference proteome</keyword>
<name>A0A9R0YZB4_TRITD</name>
<feature type="domain" description="NB-ARC" evidence="6">
    <location>
        <begin position="193"/>
        <end position="252"/>
    </location>
</feature>
<feature type="domain" description="Disease resistance N-terminal" evidence="7">
    <location>
        <begin position="12"/>
        <end position="96"/>
    </location>
</feature>
<dbReference type="InterPro" id="IPR041118">
    <property type="entry name" value="Rx_N"/>
</dbReference>
<dbReference type="PANTHER" id="PTHR19338">
    <property type="entry name" value="TRANSLOCASE OF INNER MITOCHONDRIAL MEMBRANE 13 HOMOLOG"/>
    <property type="match status" value="1"/>
</dbReference>
<dbReference type="AlphaFoldDB" id="A0A9R0YZB4"/>
<dbReference type="GO" id="GO:0043531">
    <property type="term" value="F:ADP binding"/>
    <property type="evidence" value="ECO:0007669"/>
    <property type="project" value="InterPro"/>
</dbReference>
<sequence>MEAALVSVATGALKPVIGKLATLLGNEYKRFKGVRKEIGSLSHELKAMEAFLLQMSEEEDPSVQDKEWMNEVRKVSYGMEDCIDDFMEHLGDKDTKPDGFMDKIKHSLGKFRKMKNRHRIGNEIQDLKKQIVEVGEKNERYKTRQPFSNNKNAAVDPRALAIFEHASKLVGIDEPKGEVIKLLTDEDGVVQTQRALKVVSVAGSEGMGKTTLANQVYQELKGQFKCRAFVSVSRNPDMMNILRTILSEVSNKDYAHTDM</sequence>
<evidence type="ECO:0000313" key="9">
    <source>
        <dbReference type="Proteomes" id="UP000324705"/>
    </source>
</evidence>
<dbReference type="Proteomes" id="UP000324705">
    <property type="component" value="Chromosome 6B"/>
</dbReference>
<dbReference type="GO" id="GO:0006952">
    <property type="term" value="P:defense response"/>
    <property type="evidence" value="ECO:0007669"/>
    <property type="project" value="UniProtKB-KW"/>
</dbReference>
<evidence type="ECO:0000256" key="3">
    <source>
        <dbReference type="ARBA" id="ARBA00022737"/>
    </source>
</evidence>
<comment type="similarity">
    <text evidence="1">Belongs to the disease resistance NB-LRR family.</text>
</comment>
<evidence type="ECO:0000256" key="4">
    <source>
        <dbReference type="ARBA" id="ARBA00022741"/>
    </source>
</evidence>
<evidence type="ECO:0000256" key="5">
    <source>
        <dbReference type="ARBA" id="ARBA00022821"/>
    </source>
</evidence>